<dbReference type="Proteomes" id="UP001281410">
    <property type="component" value="Unassembled WGS sequence"/>
</dbReference>
<keyword evidence="3" id="KW-1185">Reference proteome</keyword>
<reference evidence="2" key="1">
    <citation type="journal article" date="2023" name="Plant J.">
        <title>Genome sequences and population genomics provide insights into the demographic history, inbreeding, and mutation load of two 'living fossil' tree species of Dipteronia.</title>
        <authorList>
            <person name="Feng Y."/>
            <person name="Comes H.P."/>
            <person name="Chen J."/>
            <person name="Zhu S."/>
            <person name="Lu R."/>
            <person name="Zhang X."/>
            <person name="Li P."/>
            <person name="Qiu J."/>
            <person name="Olsen K.M."/>
            <person name="Qiu Y."/>
        </authorList>
    </citation>
    <scope>NUCLEOTIDE SEQUENCE</scope>
    <source>
        <strain evidence="2">NBL</strain>
    </source>
</reference>
<sequence>MPWCLARVRSSKDRNICLAPSTRSGYGQGDWWRGWIWLCPKKESERTWVSLFFTVVWTIWEAMNGKVFKNEEASSVKAVDMVKFRVAWQFKNYGKGSSDSITLILLGIAARCTDPSKVKVPSLGDWIPPPSDVLKFNVDGSARSFTGLAGIGGVLRDSSWKVLRSFSFGIGRQDAITAEIMTIAKACELCISQVELTGRVIVINSDSKTVVSWINSDDLGNINFTHLIFDIRNKLWRLGQTTVEYSSRLSNSMADSLAKKGSAGGGM</sequence>
<evidence type="ECO:0000259" key="1">
    <source>
        <dbReference type="PROSITE" id="PS50879"/>
    </source>
</evidence>
<dbReference type="PANTHER" id="PTHR47723">
    <property type="entry name" value="OS05G0353850 PROTEIN"/>
    <property type="match status" value="1"/>
</dbReference>
<dbReference type="InterPro" id="IPR002156">
    <property type="entry name" value="RNaseH_domain"/>
</dbReference>
<dbReference type="GO" id="GO:0003676">
    <property type="term" value="F:nucleic acid binding"/>
    <property type="evidence" value="ECO:0007669"/>
    <property type="project" value="InterPro"/>
</dbReference>
<dbReference type="Gene3D" id="3.30.420.10">
    <property type="entry name" value="Ribonuclease H-like superfamily/Ribonuclease H"/>
    <property type="match status" value="1"/>
</dbReference>
<name>A0AAE0E2M8_9ROSI</name>
<organism evidence="2 3">
    <name type="scientific">Dipteronia sinensis</name>
    <dbReference type="NCBI Taxonomy" id="43782"/>
    <lineage>
        <taxon>Eukaryota</taxon>
        <taxon>Viridiplantae</taxon>
        <taxon>Streptophyta</taxon>
        <taxon>Embryophyta</taxon>
        <taxon>Tracheophyta</taxon>
        <taxon>Spermatophyta</taxon>
        <taxon>Magnoliopsida</taxon>
        <taxon>eudicotyledons</taxon>
        <taxon>Gunneridae</taxon>
        <taxon>Pentapetalae</taxon>
        <taxon>rosids</taxon>
        <taxon>malvids</taxon>
        <taxon>Sapindales</taxon>
        <taxon>Sapindaceae</taxon>
        <taxon>Hippocastanoideae</taxon>
        <taxon>Acereae</taxon>
        <taxon>Dipteronia</taxon>
    </lineage>
</organism>
<gene>
    <name evidence="2" type="ORF">Dsin_024007</name>
</gene>
<dbReference type="InterPro" id="IPR053151">
    <property type="entry name" value="RNase_H-like"/>
</dbReference>
<feature type="domain" description="RNase H type-1" evidence="1">
    <location>
        <begin position="130"/>
        <end position="263"/>
    </location>
</feature>
<dbReference type="InterPro" id="IPR036397">
    <property type="entry name" value="RNaseH_sf"/>
</dbReference>
<evidence type="ECO:0000313" key="2">
    <source>
        <dbReference type="EMBL" id="KAK3200592.1"/>
    </source>
</evidence>
<dbReference type="AlphaFoldDB" id="A0AAE0E2M8"/>
<dbReference type="Pfam" id="PF13456">
    <property type="entry name" value="RVT_3"/>
    <property type="match status" value="1"/>
</dbReference>
<dbReference type="GO" id="GO:0004523">
    <property type="term" value="F:RNA-DNA hybrid ribonuclease activity"/>
    <property type="evidence" value="ECO:0007669"/>
    <property type="project" value="InterPro"/>
</dbReference>
<protein>
    <recommendedName>
        <fullName evidence="1">RNase H type-1 domain-containing protein</fullName>
    </recommendedName>
</protein>
<evidence type="ECO:0000313" key="3">
    <source>
        <dbReference type="Proteomes" id="UP001281410"/>
    </source>
</evidence>
<dbReference type="PROSITE" id="PS50879">
    <property type="entry name" value="RNASE_H_1"/>
    <property type="match status" value="1"/>
</dbReference>
<dbReference type="InterPro" id="IPR012337">
    <property type="entry name" value="RNaseH-like_sf"/>
</dbReference>
<dbReference type="InterPro" id="IPR044730">
    <property type="entry name" value="RNase_H-like_dom_plant"/>
</dbReference>
<dbReference type="PANTHER" id="PTHR47723:SF22">
    <property type="entry name" value="RNASE H TYPE-1 DOMAIN-CONTAINING PROTEIN"/>
    <property type="match status" value="1"/>
</dbReference>
<dbReference type="CDD" id="cd06222">
    <property type="entry name" value="RNase_H_like"/>
    <property type="match status" value="1"/>
</dbReference>
<comment type="caution">
    <text evidence="2">The sequence shown here is derived from an EMBL/GenBank/DDBJ whole genome shotgun (WGS) entry which is preliminary data.</text>
</comment>
<accession>A0AAE0E2M8</accession>
<dbReference type="EMBL" id="JANJYJ010000007">
    <property type="protein sequence ID" value="KAK3200592.1"/>
    <property type="molecule type" value="Genomic_DNA"/>
</dbReference>
<dbReference type="SUPFAM" id="SSF53098">
    <property type="entry name" value="Ribonuclease H-like"/>
    <property type="match status" value="1"/>
</dbReference>
<proteinExistence type="predicted"/>